<dbReference type="GO" id="GO:0006508">
    <property type="term" value="P:proteolysis"/>
    <property type="evidence" value="ECO:0007669"/>
    <property type="project" value="UniProtKB-KW"/>
</dbReference>
<dbReference type="PRINTS" id="PR00834">
    <property type="entry name" value="PROTEASES2C"/>
</dbReference>
<evidence type="ECO:0000313" key="6">
    <source>
        <dbReference type="Proteomes" id="UP001174909"/>
    </source>
</evidence>
<dbReference type="SUPFAM" id="SSF50494">
    <property type="entry name" value="Trypsin-like serine proteases"/>
    <property type="match status" value="1"/>
</dbReference>
<keyword evidence="6" id="KW-1185">Reference proteome</keyword>
<dbReference type="PROSITE" id="PS50106">
    <property type="entry name" value="PDZ"/>
    <property type="match status" value="1"/>
</dbReference>
<accession>A0AA35WDB8</accession>
<dbReference type="Pfam" id="PF13365">
    <property type="entry name" value="Trypsin_2"/>
    <property type="match status" value="1"/>
</dbReference>
<evidence type="ECO:0000256" key="1">
    <source>
        <dbReference type="ARBA" id="ARBA00010541"/>
    </source>
</evidence>
<keyword evidence="3" id="KW-0378">Hydrolase</keyword>
<evidence type="ECO:0000313" key="5">
    <source>
        <dbReference type="EMBL" id="CAI8013061.1"/>
    </source>
</evidence>
<dbReference type="SMART" id="SM00228">
    <property type="entry name" value="PDZ"/>
    <property type="match status" value="1"/>
</dbReference>
<evidence type="ECO:0000256" key="2">
    <source>
        <dbReference type="ARBA" id="ARBA00022670"/>
    </source>
</evidence>
<gene>
    <name evidence="5" type="ORF">GBAR_LOCUS8331</name>
</gene>
<proteinExistence type="inferred from homology"/>
<dbReference type="AlphaFoldDB" id="A0AA35WDB8"/>
<dbReference type="PANTHER" id="PTHR22939">
    <property type="entry name" value="SERINE PROTEASE FAMILY S1C HTRA-RELATED"/>
    <property type="match status" value="1"/>
</dbReference>
<comment type="similarity">
    <text evidence="1">Belongs to the peptidase S1C family.</text>
</comment>
<keyword evidence="2" id="KW-0645">Protease</keyword>
<organism evidence="5 6">
    <name type="scientific">Geodia barretti</name>
    <name type="common">Barrett's horny sponge</name>
    <dbReference type="NCBI Taxonomy" id="519541"/>
    <lineage>
        <taxon>Eukaryota</taxon>
        <taxon>Metazoa</taxon>
        <taxon>Porifera</taxon>
        <taxon>Demospongiae</taxon>
        <taxon>Heteroscleromorpha</taxon>
        <taxon>Tetractinellida</taxon>
        <taxon>Astrophorina</taxon>
        <taxon>Geodiidae</taxon>
        <taxon>Geodia</taxon>
    </lineage>
</organism>
<protein>
    <submittedName>
        <fullName evidence="5">Probable periplasmic serine endoprotease DegP-like</fullName>
    </submittedName>
</protein>
<dbReference type="EMBL" id="CASHTH010001236">
    <property type="protein sequence ID" value="CAI8013061.1"/>
    <property type="molecule type" value="Genomic_DNA"/>
</dbReference>
<dbReference type="InterPro" id="IPR001940">
    <property type="entry name" value="Peptidase_S1C"/>
</dbReference>
<dbReference type="InterPro" id="IPR036034">
    <property type="entry name" value="PDZ_sf"/>
</dbReference>
<dbReference type="Pfam" id="PF13180">
    <property type="entry name" value="PDZ_2"/>
    <property type="match status" value="1"/>
</dbReference>
<dbReference type="SUPFAM" id="SSF50156">
    <property type="entry name" value="PDZ domain-like"/>
    <property type="match status" value="1"/>
</dbReference>
<evidence type="ECO:0000259" key="4">
    <source>
        <dbReference type="PROSITE" id="PS50106"/>
    </source>
</evidence>
<feature type="domain" description="PDZ" evidence="4">
    <location>
        <begin position="213"/>
        <end position="292"/>
    </location>
</feature>
<dbReference type="InterPro" id="IPR009003">
    <property type="entry name" value="Peptidase_S1_PA"/>
</dbReference>
<dbReference type="InterPro" id="IPR001478">
    <property type="entry name" value="PDZ"/>
</dbReference>
<dbReference type="GO" id="GO:0004252">
    <property type="term" value="F:serine-type endopeptidase activity"/>
    <property type="evidence" value="ECO:0007669"/>
    <property type="project" value="InterPro"/>
</dbReference>
<comment type="caution">
    <text evidence="5">The sequence shown here is derived from an EMBL/GenBank/DDBJ whole genome shotgun (WGS) entry which is preliminary data.</text>
</comment>
<evidence type="ECO:0000256" key="3">
    <source>
        <dbReference type="ARBA" id="ARBA00022801"/>
    </source>
</evidence>
<dbReference type="PANTHER" id="PTHR22939:SF129">
    <property type="entry name" value="SERINE PROTEASE HTRA2, MITOCHONDRIAL"/>
    <property type="match status" value="1"/>
</dbReference>
<reference evidence="5" key="1">
    <citation type="submission" date="2023-03" db="EMBL/GenBank/DDBJ databases">
        <authorList>
            <person name="Steffen K."/>
            <person name="Cardenas P."/>
        </authorList>
    </citation>
    <scope>NUCLEOTIDE SEQUENCE</scope>
</reference>
<name>A0AA35WDB8_GEOBA</name>
<dbReference type="Proteomes" id="UP001174909">
    <property type="component" value="Unassembled WGS sequence"/>
</dbReference>
<sequence>MTDRVLPAVISLQVRGENRAASDLPRDHPPVPDPSLPITGSGFIIKANGLAITNQHVVEDKEEVYVRLFDGTRTRARVLGRDAMGDMALLQIESETPLPAVPLGNSDALRVGEMVVAIGSPIGFEHSVTFGIISGKRRNFLRSSAVGGYLQTDAAITTGNSGGPLINMRGEVVGVNTATIRRGTMGFAIPVNAVKAALPQLHDYGRVKRAYLGVRIDPIDRDKIISLGLQSPRGAYVHAVLSGQPAQRAGIAIGDIIIGFDGVEVNSPFDLQAAVASRPVGKMVRIEVLRQQQRRTVELALGEMPDN</sequence>
<dbReference type="Gene3D" id="2.40.10.120">
    <property type="match status" value="1"/>
</dbReference>
<dbReference type="Gene3D" id="2.30.42.10">
    <property type="match status" value="1"/>
</dbReference>